<dbReference type="InterPro" id="IPR000014">
    <property type="entry name" value="PAS"/>
</dbReference>
<dbReference type="GO" id="GO:0071111">
    <property type="term" value="F:cyclic-guanylate-specific phosphodiesterase activity"/>
    <property type="evidence" value="ECO:0007669"/>
    <property type="project" value="UniProtKB-EC"/>
</dbReference>
<dbReference type="SMART" id="SM00086">
    <property type="entry name" value="PAC"/>
    <property type="match status" value="2"/>
</dbReference>
<comment type="catalytic activity">
    <reaction evidence="4">
        <text>3',3'-c-di-GMP + H2O = 5'-phosphoguanylyl(3'-&gt;5')guanosine + H(+)</text>
        <dbReference type="Rhea" id="RHEA:24902"/>
        <dbReference type="ChEBI" id="CHEBI:15377"/>
        <dbReference type="ChEBI" id="CHEBI:15378"/>
        <dbReference type="ChEBI" id="CHEBI:58754"/>
        <dbReference type="ChEBI" id="CHEBI:58805"/>
        <dbReference type="EC" id="3.1.4.52"/>
    </reaction>
    <physiologicalReaction direction="left-to-right" evidence="4">
        <dbReference type="Rhea" id="RHEA:24903"/>
    </physiologicalReaction>
</comment>
<dbReference type="Pfam" id="PF00990">
    <property type="entry name" value="GGDEF"/>
    <property type="match status" value="1"/>
</dbReference>
<dbReference type="GO" id="GO:0071732">
    <property type="term" value="P:cellular response to nitric oxide"/>
    <property type="evidence" value="ECO:0007669"/>
    <property type="project" value="UniProtKB-ARBA"/>
</dbReference>
<evidence type="ECO:0000313" key="9">
    <source>
        <dbReference type="EMBL" id="SEF85327.1"/>
    </source>
</evidence>
<dbReference type="InterPro" id="IPR035919">
    <property type="entry name" value="EAL_sf"/>
</dbReference>
<dbReference type="SMART" id="SM00267">
    <property type="entry name" value="GGDEF"/>
    <property type="match status" value="1"/>
</dbReference>
<dbReference type="OrthoDB" id="1316910at2"/>
<feature type="domain" description="PAS" evidence="5">
    <location>
        <begin position="5"/>
        <end position="75"/>
    </location>
</feature>
<dbReference type="PROSITE" id="PS50887">
    <property type="entry name" value="GGDEF"/>
    <property type="match status" value="1"/>
</dbReference>
<dbReference type="InterPro" id="IPR000700">
    <property type="entry name" value="PAS-assoc_C"/>
</dbReference>
<evidence type="ECO:0000256" key="3">
    <source>
        <dbReference type="ARBA" id="ARBA00022636"/>
    </source>
</evidence>
<dbReference type="PANTHER" id="PTHR44757">
    <property type="entry name" value="DIGUANYLATE CYCLASE DGCP"/>
    <property type="match status" value="1"/>
</dbReference>
<dbReference type="Gene3D" id="3.30.70.270">
    <property type="match status" value="1"/>
</dbReference>
<dbReference type="PIRSF" id="PIRSF005925">
    <property type="entry name" value="Dos"/>
    <property type="match status" value="1"/>
</dbReference>
<dbReference type="InterPro" id="IPR013656">
    <property type="entry name" value="PAS_4"/>
</dbReference>
<dbReference type="NCBIfam" id="TIGR00229">
    <property type="entry name" value="sensory_box"/>
    <property type="match status" value="2"/>
</dbReference>
<evidence type="ECO:0000256" key="1">
    <source>
        <dbReference type="ARBA" id="ARBA00001946"/>
    </source>
</evidence>
<dbReference type="RefSeq" id="WP_103879432.1">
    <property type="nucleotide sequence ID" value="NZ_FNVG01000004.1"/>
</dbReference>
<dbReference type="Pfam" id="PF08448">
    <property type="entry name" value="PAS_4"/>
    <property type="match status" value="1"/>
</dbReference>
<dbReference type="PANTHER" id="PTHR44757:SF2">
    <property type="entry name" value="BIOFILM ARCHITECTURE MAINTENANCE PROTEIN MBAA"/>
    <property type="match status" value="1"/>
</dbReference>
<feature type="domain" description="PAS" evidence="5">
    <location>
        <begin position="128"/>
        <end position="174"/>
    </location>
</feature>
<dbReference type="PROSITE" id="PS50883">
    <property type="entry name" value="EAL"/>
    <property type="match status" value="1"/>
</dbReference>
<protein>
    <recommendedName>
        <fullName evidence="2">cyclic-guanylate-specific phosphodiesterase</fullName>
        <ecNumber evidence="2">3.1.4.52</ecNumber>
    </recommendedName>
</protein>
<dbReference type="InterPro" id="IPR012226">
    <property type="entry name" value="Diguanyl_cyclase/Pdiesterase"/>
</dbReference>
<dbReference type="Proteomes" id="UP000236721">
    <property type="component" value="Unassembled WGS sequence"/>
</dbReference>
<organism evidence="9 10">
    <name type="scientific">Vibrio hangzhouensis</name>
    <dbReference type="NCBI Taxonomy" id="462991"/>
    <lineage>
        <taxon>Bacteria</taxon>
        <taxon>Pseudomonadati</taxon>
        <taxon>Pseudomonadota</taxon>
        <taxon>Gammaproteobacteria</taxon>
        <taxon>Vibrionales</taxon>
        <taxon>Vibrionaceae</taxon>
        <taxon>Vibrio</taxon>
    </lineage>
</organism>
<dbReference type="SMART" id="SM00052">
    <property type="entry name" value="EAL"/>
    <property type="match status" value="1"/>
</dbReference>
<comment type="cofactor">
    <cofactor evidence="1">
        <name>Mg(2+)</name>
        <dbReference type="ChEBI" id="CHEBI:18420"/>
    </cofactor>
</comment>
<dbReference type="PROSITE" id="PS50112">
    <property type="entry name" value="PAS"/>
    <property type="match status" value="2"/>
</dbReference>
<evidence type="ECO:0000259" key="6">
    <source>
        <dbReference type="PROSITE" id="PS50113"/>
    </source>
</evidence>
<dbReference type="EC" id="3.1.4.52" evidence="2"/>
<dbReference type="CDD" id="cd01948">
    <property type="entry name" value="EAL"/>
    <property type="match status" value="1"/>
</dbReference>
<evidence type="ECO:0000259" key="7">
    <source>
        <dbReference type="PROSITE" id="PS50883"/>
    </source>
</evidence>
<dbReference type="InterPro" id="IPR001610">
    <property type="entry name" value="PAC"/>
</dbReference>
<evidence type="ECO:0000256" key="4">
    <source>
        <dbReference type="ARBA" id="ARBA00051114"/>
    </source>
</evidence>
<dbReference type="CDD" id="cd01949">
    <property type="entry name" value="GGDEF"/>
    <property type="match status" value="1"/>
</dbReference>
<dbReference type="Gene3D" id="3.20.20.450">
    <property type="entry name" value="EAL domain"/>
    <property type="match status" value="1"/>
</dbReference>
<feature type="domain" description="GGDEF" evidence="8">
    <location>
        <begin position="285"/>
        <end position="419"/>
    </location>
</feature>
<dbReference type="SUPFAM" id="SSF55073">
    <property type="entry name" value="Nucleotide cyclase"/>
    <property type="match status" value="1"/>
</dbReference>
<accession>A0A1H5VFQ2</accession>
<reference evidence="10" key="1">
    <citation type="submission" date="2016-10" db="EMBL/GenBank/DDBJ databases">
        <authorList>
            <person name="Varghese N."/>
            <person name="Submissions S."/>
        </authorList>
    </citation>
    <scope>NUCLEOTIDE SEQUENCE [LARGE SCALE GENOMIC DNA]</scope>
    <source>
        <strain evidence="10">CGMCC 1.7062</strain>
    </source>
</reference>
<dbReference type="InterPro" id="IPR043128">
    <property type="entry name" value="Rev_trsase/Diguanyl_cyclase"/>
</dbReference>
<dbReference type="FunFam" id="3.20.20.450:FF:000001">
    <property type="entry name" value="Cyclic di-GMP phosphodiesterase yahA"/>
    <property type="match status" value="1"/>
</dbReference>
<keyword evidence="3" id="KW-0973">c-di-GMP</keyword>
<dbReference type="SUPFAM" id="SSF55785">
    <property type="entry name" value="PYP-like sensor domain (PAS domain)"/>
    <property type="match status" value="2"/>
</dbReference>
<dbReference type="InterPro" id="IPR035965">
    <property type="entry name" value="PAS-like_dom_sf"/>
</dbReference>
<dbReference type="Pfam" id="PF00563">
    <property type="entry name" value="EAL"/>
    <property type="match status" value="1"/>
</dbReference>
<dbReference type="Pfam" id="PF13426">
    <property type="entry name" value="PAS_9"/>
    <property type="match status" value="1"/>
</dbReference>
<evidence type="ECO:0000256" key="2">
    <source>
        <dbReference type="ARBA" id="ARBA00012282"/>
    </source>
</evidence>
<dbReference type="InterPro" id="IPR052155">
    <property type="entry name" value="Biofilm_reg_signaling"/>
</dbReference>
<dbReference type="Gene3D" id="3.30.450.20">
    <property type="entry name" value="PAS domain"/>
    <property type="match status" value="2"/>
</dbReference>
<feature type="domain" description="PAC" evidence="6">
    <location>
        <begin position="78"/>
        <end position="131"/>
    </location>
</feature>
<evidence type="ECO:0000313" key="10">
    <source>
        <dbReference type="Proteomes" id="UP000236721"/>
    </source>
</evidence>
<evidence type="ECO:0000259" key="5">
    <source>
        <dbReference type="PROSITE" id="PS50112"/>
    </source>
</evidence>
<dbReference type="PROSITE" id="PS50113">
    <property type="entry name" value="PAC"/>
    <property type="match status" value="2"/>
</dbReference>
<dbReference type="SUPFAM" id="SSF141868">
    <property type="entry name" value="EAL domain-like"/>
    <property type="match status" value="1"/>
</dbReference>
<proteinExistence type="predicted"/>
<feature type="domain" description="PAC" evidence="6">
    <location>
        <begin position="199"/>
        <end position="253"/>
    </location>
</feature>
<dbReference type="FunFam" id="3.30.70.270:FF:000001">
    <property type="entry name" value="Diguanylate cyclase domain protein"/>
    <property type="match status" value="1"/>
</dbReference>
<name>A0A1H5VFQ2_9VIBR</name>
<dbReference type="EMBL" id="FNVG01000004">
    <property type="protein sequence ID" value="SEF85327.1"/>
    <property type="molecule type" value="Genomic_DNA"/>
</dbReference>
<dbReference type="AlphaFoldDB" id="A0A1H5VFQ2"/>
<dbReference type="SMART" id="SM00091">
    <property type="entry name" value="PAS"/>
    <property type="match status" value="2"/>
</dbReference>
<keyword evidence="10" id="KW-1185">Reference proteome</keyword>
<dbReference type="InterPro" id="IPR001633">
    <property type="entry name" value="EAL_dom"/>
</dbReference>
<sequence length="687" mass="78022">MFPKDLPSLQLFIDSLEDHTWVKDTQGNYVAINKSVEKAWNMSREQVCGRTDFDLFPEQRANYFKRADDLVVEQGHQTTVEECAAHDEYGNEVWLETIKSPMFDQHGELFGILGMTRNVTRRKQVETRLAITSEIFNNFQEGMMITDKHARIMDVNNAFTDVTGYPASEVLGKNPRFLHSGHHEPAFYQELWQQLADKGQWKGEFINRKKDGSVYPQIATISAITDDNDDLLHYICVFEDISNQKAHEEKLRRMAFFDPLTNLPNRAHLSSLLEQSIESGQRHNEQFATLFLDLDHFKHINDSKGHLYGDRLLTQVATRLTKVLNHRASIGRIGGDEFVIIVSGYESEAQLLDTVDETLSVFNMPFNLDTHDSLRVSASIGVALYPQDGKDSETLLKNADTAMYLAKKKGRNGYAFYSPDLTYSSVVHVKVQSALHDALEKRQLSLVYQPQYKLDNQSLLGVEALLRWNHPELGLIPPDQFIPIAEKTGLIHRIGTWALTEACRQGRAWLDKGVDFGKMAVNVSALQLQRRDFVPQLIRILRESRLPAECLDIEITESFLLTDRDQAVERLDQLRRLGIEISLDDFGTGYSSLAYLKGLPISKLKIDRSFICDVPEQRDSNAIVQAIIALGETLSLTIVAEGVESIQQVEYLNSHGCHYGQGYVFSKPLTAEQIEWLTQQRGISDPS</sequence>
<gene>
    <name evidence="9" type="ORF">SAMN04488244_104161</name>
</gene>
<dbReference type="CDD" id="cd00130">
    <property type="entry name" value="PAS"/>
    <property type="match status" value="2"/>
</dbReference>
<feature type="domain" description="EAL" evidence="7">
    <location>
        <begin position="428"/>
        <end position="682"/>
    </location>
</feature>
<dbReference type="NCBIfam" id="TIGR00254">
    <property type="entry name" value="GGDEF"/>
    <property type="match status" value="1"/>
</dbReference>
<dbReference type="InterPro" id="IPR029787">
    <property type="entry name" value="Nucleotide_cyclase"/>
</dbReference>
<dbReference type="InterPro" id="IPR000160">
    <property type="entry name" value="GGDEF_dom"/>
</dbReference>
<evidence type="ECO:0000259" key="8">
    <source>
        <dbReference type="PROSITE" id="PS50887"/>
    </source>
</evidence>